<name>A0A837HVM6_9BACT</name>
<accession>A0A837HVM6</accession>
<keyword evidence="1" id="KW-0175">Coiled coil</keyword>
<evidence type="ECO:0000313" key="4">
    <source>
        <dbReference type="Proteomes" id="UP000034656"/>
    </source>
</evidence>
<dbReference type="Pfam" id="PF04977">
    <property type="entry name" value="DivIC"/>
    <property type="match status" value="1"/>
</dbReference>
<dbReference type="AlphaFoldDB" id="A0A837HVM6"/>
<evidence type="ECO:0000313" key="3">
    <source>
        <dbReference type="EMBL" id="KKR20355.1"/>
    </source>
</evidence>
<sequence length="125" mass="14437">MRNFQRKRGWRNILESWPVLGFLGILMLFFVWGIIGFMGKMEVTRQNKKIAENKVAELQQEKIKLSSDIAKLKTEGGVEESIRLKFGLAKEGEGLIVVVDDKNSQEEAIDNFSPGFFSFFTKWFK</sequence>
<feature type="transmembrane region" description="Helical" evidence="2">
    <location>
        <begin position="20"/>
        <end position="39"/>
    </location>
</feature>
<comment type="caution">
    <text evidence="3">The sequence shown here is derived from an EMBL/GenBank/DDBJ whole genome shotgun (WGS) entry which is preliminary data.</text>
</comment>
<keyword evidence="2" id="KW-1133">Transmembrane helix</keyword>
<protein>
    <recommendedName>
        <fullName evidence="5">Septum formation initiator</fullName>
    </recommendedName>
</protein>
<feature type="coiled-coil region" evidence="1">
    <location>
        <begin position="41"/>
        <end position="75"/>
    </location>
</feature>
<keyword evidence="2" id="KW-0812">Transmembrane</keyword>
<evidence type="ECO:0008006" key="5">
    <source>
        <dbReference type="Google" id="ProtNLM"/>
    </source>
</evidence>
<dbReference type="InterPro" id="IPR007060">
    <property type="entry name" value="FtsL/DivIC"/>
</dbReference>
<proteinExistence type="predicted"/>
<keyword evidence="2" id="KW-0472">Membrane</keyword>
<evidence type="ECO:0000256" key="2">
    <source>
        <dbReference type="SAM" id="Phobius"/>
    </source>
</evidence>
<dbReference type="EMBL" id="LBXB01000004">
    <property type="protein sequence ID" value="KKR20355.1"/>
    <property type="molecule type" value="Genomic_DNA"/>
</dbReference>
<organism evidence="3 4">
    <name type="scientific">Candidatus Nomurabacteria bacterium GW2011_GWC2_39_41</name>
    <dbReference type="NCBI Taxonomy" id="1618754"/>
    <lineage>
        <taxon>Bacteria</taxon>
        <taxon>Candidatus Nomuraibacteriota</taxon>
    </lineage>
</organism>
<dbReference type="Proteomes" id="UP000034656">
    <property type="component" value="Unassembled WGS sequence"/>
</dbReference>
<evidence type="ECO:0000256" key="1">
    <source>
        <dbReference type="SAM" id="Coils"/>
    </source>
</evidence>
<reference evidence="3 4" key="1">
    <citation type="journal article" date="2015" name="Nature">
        <title>rRNA introns, odd ribosomes, and small enigmatic genomes across a large radiation of phyla.</title>
        <authorList>
            <person name="Brown C.T."/>
            <person name="Hug L.A."/>
            <person name="Thomas B.C."/>
            <person name="Sharon I."/>
            <person name="Castelle C.J."/>
            <person name="Singh A."/>
            <person name="Wilkins M.J."/>
            <person name="Williams K.H."/>
            <person name="Banfield J.F."/>
        </authorList>
    </citation>
    <scope>NUCLEOTIDE SEQUENCE [LARGE SCALE GENOMIC DNA]</scope>
</reference>
<gene>
    <name evidence="3" type="ORF">UT51_C0004G0014</name>
</gene>